<dbReference type="EMBL" id="BARV01038180">
    <property type="protein sequence ID" value="GAI57727.1"/>
    <property type="molecule type" value="Genomic_DNA"/>
</dbReference>
<comment type="caution">
    <text evidence="1">The sequence shown here is derived from an EMBL/GenBank/DDBJ whole genome shotgun (WGS) entry which is preliminary data.</text>
</comment>
<organism evidence="1">
    <name type="scientific">marine sediment metagenome</name>
    <dbReference type="NCBI Taxonomy" id="412755"/>
    <lineage>
        <taxon>unclassified sequences</taxon>
        <taxon>metagenomes</taxon>
        <taxon>ecological metagenomes</taxon>
    </lineage>
</organism>
<gene>
    <name evidence="1" type="ORF">S06H3_58894</name>
</gene>
<evidence type="ECO:0000313" key="1">
    <source>
        <dbReference type="EMBL" id="GAI57727.1"/>
    </source>
</evidence>
<feature type="non-terminal residue" evidence="1">
    <location>
        <position position="32"/>
    </location>
</feature>
<accession>X1PN71</accession>
<proteinExistence type="predicted"/>
<protein>
    <submittedName>
        <fullName evidence="1">Uncharacterized protein</fullName>
    </submittedName>
</protein>
<dbReference type="AlphaFoldDB" id="X1PN71"/>
<reference evidence="1" key="1">
    <citation type="journal article" date="2014" name="Front. Microbiol.">
        <title>High frequency of phylogenetically diverse reductive dehalogenase-homologous genes in deep subseafloor sedimentary metagenomes.</title>
        <authorList>
            <person name="Kawai M."/>
            <person name="Futagami T."/>
            <person name="Toyoda A."/>
            <person name="Takaki Y."/>
            <person name="Nishi S."/>
            <person name="Hori S."/>
            <person name="Arai W."/>
            <person name="Tsubouchi T."/>
            <person name="Morono Y."/>
            <person name="Uchiyama I."/>
            <person name="Ito T."/>
            <person name="Fujiyama A."/>
            <person name="Inagaki F."/>
            <person name="Takami H."/>
        </authorList>
    </citation>
    <scope>NUCLEOTIDE SEQUENCE</scope>
    <source>
        <strain evidence="1">Expedition CK06-06</strain>
    </source>
</reference>
<name>X1PN71_9ZZZZ</name>
<sequence>MESKLGWKSRHFRFKKRYILEGLFCFVLPTLI</sequence>